<evidence type="ECO:0000313" key="1">
    <source>
        <dbReference type="EMBL" id="ETK02419.1"/>
    </source>
</evidence>
<sequence length="120" mass="13997">MCFKGTLSSTLPGVRRKPEQFSLVINDQVEFESIEPTKRAFPFPGKFLEGFMLLFSFDMAALNGCRIDKRNTSALSQRFRSKEDSKRYTNLSLEFYEAVVRRSMWKILLHICSDKEIEML</sequence>
<comment type="caution">
    <text evidence="1">The sequence shown here is derived from an EMBL/GenBank/DDBJ whole genome shotgun (WGS) entry which is preliminary data.</text>
</comment>
<evidence type="ECO:0000313" key="2">
    <source>
        <dbReference type="Proteomes" id="UP000018837"/>
    </source>
</evidence>
<protein>
    <submittedName>
        <fullName evidence="1">Uncharacterized protein</fullName>
    </submittedName>
</protein>
<proteinExistence type="predicted"/>
<accession>W2C5B1</accession>
<name>W2C5B1_9BACT</name>
<dbReference type="AlphaFoldDB" id="W2C5B1"/>
<dbReference type="Proteomes" id="UP000018837">
    <property type="component" value="Unassembled WGS sequence"/>
</dbReference>
<organism evidence="1 2">
    <name type="scientific">Tannerella sp. oral taxon BU063 isolate Cell 2</name>
    <dbReference type="NCBI Taxonomy" id="1411148"/>
    <lineage>
        <taxon>Bacteria</taxon>
        <taxon>Pseudomonadati</taxon>
        <taxon>Bacteroidota</taxon>
        <taxon>Bacteroidia</taxon>
        <taxon>Bacteroidales</taxon>
        <taxon>Tannerellaceae</taxon>
        <taxon>Tannerella</taxon>
    </lineage>
</organism>
<dbReference type="EMBL" id="AYUF01000357">
    <property type="protein sequence ID" value="ETK02419.1"/>
    <property type="molecule type" value="Genomic_DNA"/>
</dbReference>
<gene>
    <name evidence="1" type="ORF">N425_04425</name>
</gene>
<reference evidence="1 2" key="1">
    <citation type="submission" date="2013-11" db="EMBL/GenBank/DDBJ databases">
        <title>Single cell genomics of uncultured Tannerella BU063 (oral taxon 286).</title>
        <authorList>
            <person name="Beall C.J."/>
            <person name="Campbell A.G."/>
            <person name="Griffen A.L."/>
            <person name="Podar M."/>
            <person name="Leys E.J."/>
        </authorList>
    </citation>
    <scope>NUCLEOTIDE SEQUENCE [LARGE SCALE GENOMIC DNA]</scope>
    <source>
        <strain evidence="1">Cell 2</strain>
    </source>
</reference>